<keyword evidence="2" id="KW-1185">Reference proteome</keyword>
<organism evidence="1 2">
    <name type="scientific">Bradyrhizobium iriomotense</name>
    <dbReference type="NCBI Taxonomy" id="441950"/>
    <lineage>
        <taxon>Bacteria</taxon>
        <taxon>Pseudomonadati</taxon>
        <taxon>Pseudomonadota</taxon>
        <taxon>Alphaproteobacteria</taxon>
        <taxon>Hyphomicrobiales</taxon>
        <taxon>Nitrobacteraceae</taxon>
        <taxon>Bradyrhizobium</taxon>
    </lineage>
</organism>
<sequence>MQDAAITIEMQDRAFAGAAVFEAISHHRRTAAAKRSVIPGISPSVDAPPDASGF</sequence>
<evidence type="ECO:0000313" key="2">
    <source>
        <dbReference type="Proteomes" id="UP001156905"/>
    </source>
</evidence>
<accession>A0ABQ6BD29</accession>
<evidence type="ECO:0000313" key="1">
    <source>
        <dbReference type="EMBL" id="GLR92294.1"/>
    </source>
</evidence>
<dbReference type="Proteomes" id="UP001156905">
    <property type="component" value="Unassembled WGS sequence"/>
</dbReference>
<proteinExistence type="predicted"/>
<evidence type="ECO:0008006" key="3">
    <source>
        <dbReference type="Google" id="ProtNLM"/>
    </source>
</evidence>
<reference evidence="2" key="1">
    <citation type="journal article" date="2019" name="Int. J. Syst. Evol. Microbiol.">
        <title>The Global Catalogue of Microorganisms (GCM) 10K type strain sequencing project: providing services to taxonomists for standard genome sequencing and annotation.</title>
        <authorList>
            <consortium name="The Broad Institute Genomics Platform"/>
            <consortium name="The Broad Institute Genome Sequencing Center for Infectious Disease"/>
            <person name="Wu L."/>
            <person name="Ma J."/>
        </authorList>
    </citation>
    <scope>NUCLEOTIDE SEQUENCE [LARGE SCALE GENOMIC DNA]</scope>
    <source>
        <strain evidence="2">NBRC 102520</strain>
    </source>
</reference>
<comment type="caution">
    <text evidence="1">The sequence shown here is derived from an EMBL/GenBank/DDBJ whole genome shotgun (WGS) entry which is preliminary data.</text>
</comment>
<name>A0ABQ6BD29_9BRAD</name>
<gene>
    <name evidence="1" type="ORF">GCM10007857_90180</name>
</gene>
<protein>
    <recommendedName>
        <fullName evidence="3">Transposase</fullName>
    </recommendedName>
</protein>
<dbReference type="EMBL" id="BSOW01000081">
    <property type="protein sequence ID" value="GLR92294.1"/>
    <property type="molecule type" value="Genomic_DNA"/>
</dbReference>